<evidence type="ECO:0000313" key="5">
    <source>
        <dbReference type="Proteomes" id="UP000316665"/>
    </source>
</evidence>
<feature type="coiled-coil region" evidence="1">
    <location>
        <begin position="745"/>
        <end position="772"/>
    </location>
</feature>
<keyword evidence="1" id="KW-0175">Coiled coil</keyword>
<dbReference type="Proteomes" id="UP000316665">
    <property type="component" value="Chromosome"/>
</dbReference>
<organism evidence="4 5">
    <name type="scientific">Janthinobacterium tructae</name>
    <dbReference type="NCBI Taxonomy" id="2590869"/>
    <lineage>
        <taxon>Bacteria</taxon>
        <taxon>Pseudomonadati</taxon>
        <taxon>Pseudomonadota</taxon>
        <taxon>Betaproteobacteria</taxon>
        <taxon>Burkholderiales</taxon>
        <taxon>Oxalobacteraceae</taxon>
        <taxon>Janthinobacterium</taxon>
    </lineage>
</organism>
<feature type="coiled-coil region" evidence="1">
    <location>
        <begin position="336"/>
        <end position="390"/>
    </location>
</feature>
<accession>A0A4Y6RAL0</accession>
<gene>
    <name evidence="4" type="ORF">FJQ89_03005</name>
</gene>
<dbReference type="InterPro" id="IPR051943">
    <property type="entry name" value="TRAFAC_Dynamin-like_GTPase"/>
</dbReference>
<feature type="coiled-coil region" evidence="1">
    <location>
        <begin position="459"/>
        <end position="490"/>
    </location>
</feature>
<dbReference type="SUPFAM" id="SSF52540">
    <property type="entry name" value="P-loop containing nucleoside triphosphate hydrolases"/>
    <property type="match status" value="1"/>
</dbReference>
<evidence type="ECO:0000259" key="3">
    <source>
        <dbReference type="Pfam" id="PF00350"/>
    </source>
</evidence>
<dbReference type="PANTHER" id="PTHR43681">
    <property type="entry name" value="TRANSMEMBRANE GTPASE FZO"/>
    <property type="match status" value="1"/>
</dbReference>
<dbReference type="AlphaFoldDB" id="A0A4Y6RAL0"/>
<name>A0A4Y6RAL0_9BURK</name>
<protein>
    <recommendedName>
        <fullName evidence="3">Dynamin N-terminal domain-containing protein</fullName>
    </recommendedName>
</protein>
<dbReference type="InterPro" id="IPR045063">
    <property type="entry name" value="Dynamin_N"/>
</dbReference>
<evidence type="ECO:0000313" key="4">
    <source>
        <dbReference type="EMBL" id="QDG69497.1"/>
    </source>
</evidence>
<sequence length="778" mass="87917">MNSSVNAIENAAISAGLHSRQERIQEAQVLLQRTQSIFERFGGDELKSSHAKFAELSRSLEADRNVMLVFVGEFSRGKSSLVNALLGIKLLRHAQEATTAINTFVRALPAGRTERFIRVHFVDGQSAQEIAWTDASALERWSTELDALNADARLSVDRIEIFMQHPLLDLGLVLIDTPGLESMVQHHEEITRRAIAEAHIAVWVQSALQLGANASEWKFVAGTLRKDFSKFITVVNMWDVILDTPEGKSEAMSDATLSDLKLEHVRANFRKQLHDQPEAELALMTDQQHLMGVSAAWALSDDEHKRARSGVDLLSKRISDMFCNGEALEQIYLKPLKQLAHIQEQLSERIATEQRQLASTDTEEQRARDLALLDEEIKNLELEMRTLANGSAVEHTRAARHRAREIEHQLIAPLANLKAQVEIHLTVGYIESQVAKKVKKIGLPANVAREFEDVVGTVNQLWQKERQLLAESLEGLRAEYEKSMAQHAKQLNTALGEMHITLPKLDVGFDLDLSLIEDHHAQALELEQTIAEREDELERLRLKVQQNAPNERDIEMARIALERAESQLDRLGGQPAPRTGNKSVKRSGGMYSSDRHENEEYLDYSNVNSWKEDLARQQENLVDKAARMEFIKQQELQKTGVRLSAEAALRKYEKELQTFNRKKQAAEQARQDEQQHLVSATLAQLTAATVGQLQQRISYLQEHVSGSVQQLYDNQLALLHSCVSEQFVEPLSDKRTQRESVHQLLQQGQADVVRREQQLQAAQQELAQLVQQTQATGR</sequence>
<feature type="domain" description="Dynamin N-terminal" evidence="3">
    <location>
        <begin position="68"/>
        <end position="237"/>
    </location>
</feature>
<dbReference type="InterPro" id="IPR027417">
    <property type="entry name" value="P-loop_NTPase"/>
</dbReference>
<reference evidence="4 5" key="1">
    <citation type="submission" date="2019-06" db="EMBL/GenBank/DDBJ databases">
        <title>Complete genome sequence of Janthinobacterium sp. SNU WT3 isolated from diseased rainbow trout.</title>
        <authorList>
            <person name="Oh W.T."/>
            <person name="Park S.C."/>
        </authorList>
    </citation>
    <scope>NUCLEOTIDE SEQUENCE [LARGE SCALE GENOMIC DNA]</scope>
    <source>
        <strain evidence="4 5">SNU WT3</strain>
    </source>
</reference>
<dbReference type="RefSeq" id="WP_141168981.1">
    <property type="nucleotide sequence ID" value="NZ_CP041185.1"/>
</dbReference>
<feature type="region of interest" description="Disordered" evidence="2">
    <location>
        <begin position="567"/>
        <end position="597"/>
    </location>
</feature>
<keyword evidence="5" id="KW-1185">Reference proteome</keyword>
<dbReference type="KEGG" id="jas:FJQ89_03005"/>
<dbReference type="Pfam" id="PF00350">
    <property type="entry name" value="Dynamin_N"/>
    <property type="match status" value="1"/>
</dbReference>
<feature type="coiled-coil region" evidence="1">
    <location>
        <begin position="614"/>
        <end position="676"/>
    </location>
</feature>
<evidence type="ECO:0000256" key="2">
    <source>
        <dbReference type="SAM" id="MobiDB-lite"/>
    </source>
</evidence>
<dbReference type="Gene3D" id="3.40.50.300">
    <property type="entry name" value="P-loop containing nucleotide triphosphate hydrolases"/>
    <property type="match status" value="1"/>
</dbReference>
<proteinExistence type="predicted"/>
<dbReference type="EMBL" id="CP041185">
    <property type="protein sequence ID" value="QDG69497.1"/>
    <property type="molecule type" value="Genomic_DNA"/>
</dbReference>
<dbReference type="OrthoDB" id="9802035at2"/>
<dbReference type="PANTHER" id="PTHR43681:SF1">
    <property type="entry name" value="SARCALUMENIN"/>
    <property type="match status" value="1"/>
</dbReference>
<evidence type="ECO:0000256" key="1">
    <source>
        <dbReference type="SAM" id="Coils"/>
    </source>
</evidence>